<dbReference type="Proteomes" id="UP000283644">
    <property type="component" value="Unassembled WGS sequence"/>
</dbReference>
<dbReference type="GO" id="GO:0005509">
    <property type="term" value="F:calcium ion binding"/>
    <property type="evidence" value="ECO:0007669"/>
    <property type="project" value="InterPro"/>
</dbReference>
<evidence type="ECO:0000313" key="3">
    <source>
        <dbReference type="Proteomes" id="UP000283644"/>
    </source>
</evidence>
<evidence type="ECO:0000256" key="1">
    <source>
        <dbReference type="SAM" id="MobiDB-lite"/>
    </source>
</evidence>
<keyword evidence="3" id="KW-1185">Reference proteome</keyword>
<dbReference type="InterPro" id="IPR018511">
    <property type="entry name" value="Hemolysin-typ_Ca-bd_CS"/>
</dbReference>
<proteinExistence type="predicted"/>
<gene>
    <name evidence="2" type="ORF">D0Z08_22265</name>
</gene>
<dbReference type="PROSITE" id="PS00330">
    <property type="entry name" value="HEMOLYSIN_CALCIUM"/>
    <property type="match status" value="1"/>
</dbReference>
<dbReference type="InterPro" id="IPR011049">
    <property type="entry name" value="Serralysin-like_metalloprot_C"/>
</dbReference>
<organism evidence="2 3">
    <name type="scientific">Nocardioides immobilis</name>
    <dbReference type="NCBI Taxonomy" id="2049295"/>
    <lineage>
        <taxon>Bacteria</taxon>
        <taxon>Bacillati</taxon>
        <taxon>Actinomycetota</taxon>
        <taxon>Actinomycetes</taxon>
        <taxon>Propionibacteriales</taxon>
        <taxon>Nocardioidaceae</taxon>
        <taxon>Nocardioides</taxon>
    </lineage>
</organism>
<feature type="compositionally biased region" description="Acidic residues" evidence="1">
    <location>
        <begin position="1"/>
        <end position="11"/>
    </location>
</feature>
<dbReference type="InterPro" id="IPR001343">
    <property type="entry name" value="Hemolysn_Ca-bd"/>
</dbReference>
<comment type="caution">
    <text evidence="2">The sequence shown here is derived from an EMBL/GenBank/DDBJ whole genome shotgun (WGS) entry which is preliminary data.</text>
</comment>
<protein>
    <recommendedName>
        <fullName evidence="4">Calcium-binding protein</fullName>
    </recommendedName>
</protein>
<reference evidence="2 3" key="1">
    <citation type="submission" date="2018-09" db="EMBL/GenBank/DDBJ databases">
        <title>Genome sequencing of Nocardioides immobilis CCTCC AB 2017083 for comparison to Nocardioides silvaticus.</title>
        <authorList>
            <person name="Li C."/>
            <person name="Wang G."/>
        </authorList>
    </citation>
    <scope>NUCLEOTIDE SEQUENCE [LARGE SCALE GENOMIC DNA]</scope>
    <source>
        <strain evidence="2 3">CCTCC AB 2017083</strain>
    </source>
</reference>
<name>A0A417XXQ5_9ACTN</name>
<evidence type="ECO:0008006" key="4">
    <source>
        <dbReference type="Google" id="ProtNLM"/>
    </source>
</evidence>
<accession>A0A417XXQ5</accession>
<feature type="region of interest" description="Disordered" evidence="1">
    <location>
        <begin position="1"/>
        <end position="34"/>
    </location>
</feature>
<dbReference type="SUPFAM" id="SSF51120">
    <property type="entry name" value="beta-Roll"/>
    <property type="match status" value="1"/>
</dbReference>
<dbReference type="Gene3D" id="2.150.10.10">
    <property type="entry name" value="Serralysin-like metalloprotease, C-terminal"/>
    <property type="match status" value="1"/>
</dbReference>
<dbReference type="EMBL" id="QXGH01000028">
    <property type="protein sequence ID" value="RHW24927.1"/>
    <property type="molecule type" value="Genomic_DNA"/>
</dbReference>
<evidence type="ECO:0000313" key="2">
    <source>
        <dbReference type="EMBL" id="RHW24927.1"/>
    </source>
</evidence>
<sequence>MHGDGGDDQIIDQDAGGNDVFFGGSGDDRLGGNSGIDRLVGGDGNDFVLCGDGIDAVISDGNDRINRECEVVAFL</sequence>
<dbReference type="AlphaFoldDB" id="A0A417XXQ5"/>
<dbReference type="Pfam" id="PF00353">
    <property type="entry name" value="HemolysinCabind"/>
    <property type="match status" value="1"/>
</dbReference>
<dbReference type="OrthoDB" id="7738102at2"/>